<comment type="caution">
    <text evidence="1">The sequence shown here is derived from an EMBL/GenBank/DDBJ whole genome shotgun (WGS) entry which is preliminary data.</text>
</comment>
<gene>
    <name evidence="1" type="ORF">RW1_059_00070</name>
</gene>
<dbReference type="RefSeq" id="WP_037239498.1">
    <property type="nucleotide sequence ID" value="NZ_BAWF01000059.1"/>
</dbReference>
<evidence type="ECO:0000313" key="2">
    <source>
        <dbReference type="Proteomes" id="UP000019491"/>
    </source>
</evidence>
<dbReference type="EMBL" id="BAWF01000059">
    <property type="protein sequence ID" value="GAF48743.1"/>
    <property type="molecule type" value="Genomic_DNA"/>
</dbReference>
<sequence>MNRIVLLAADEDDGLGAAIRRAVGDTGHVIRPRFRTVDAVVGDWSGALPLGSAEAVLASRVKLIQQPGSA</sequence>
<proteinExistence type="predicted"/>
<evidence type="ECO:0000313" key="1">
    <source>
        <dbReference type="EMBL" id="GAF48743.1"/>
    </source>
</evidence>
<dbReference type="AlphaFoldDB" id="X0PYX6"/>
<name>X0PYX6_RHOWR</name>
<protein>
    <submittedName>
        <fullName evidence="1">Uncharacterized protein</fullName>
    </submittedName>
</protein>
<dbReference type="Proteomes" id="UP000019491">
    <property type="component" value="Unassembled WGS sequence"/>
</dbReference>
<accession>X0PYX6</accession>
<reference evidence="1 2" key="1">
    <citation type="submission" date="2014-02" db="EMBL/GenBank/DDBJ databases">
        <title>Whole genome shotgun sequence of Rhodococcus wratislaviensis NBRC 100605.</title>
        <authorList>
            <person name="Hosoyama A."/>
            <person name="Tsuchikane K."/>
            <person name="Yoshida I."/>
            <person name="Ohji S."/>
            <person name="Ichikawa N."/>
            <person name="Yamazoe A."/>
            <person name="Fujita N."/>
        </authorList>
    </citation>
    <scope>NUCLEOTIDE SEQUENCE [LARGE SCALE GENOMIC DNA]</scope>
    <source>
        <strain evidence="1 2">NBRC 100605</strain>
    </source>
</reference>
<keyword evidence="2" id="KW-1185">Reference proteome</keyword>
<organism evidence="1 2">
    <name type="scientific">Rhodococcus wratislaviensis NBRC 100605</name>
    <dbReference type="NCBI Taxonomy" id="1219028"/>
    <lineage>
        <taxon>Bacteria</taxon>
        <taxon>Bacillati</taxon>
        <taxon>Actinomycetota</taxon>
        <taxon>Actinomycetes</taxon>
        <taxon>Mycobacteriales</taxon>
        <taxon>Nocardiaceae</taxon>
        <taxon>Rhodococcus</taxon>
    </lineage>
</organism>